<feature type="non-terminal residue" evidence="1">
    <location>
        <position position="219"/>
    </location>
</feature>
<feature type="non-terminal residue" evidence="1">
    <location>
        <position position="1"/>
    </location>
</feature>
<reference evidence="1" key="1">
    <citation type="submission" date="2018-05" db="EMBL/GenBank/DDBJ databases">
        <authorList>
            <person name="Lanie J.A."/>
            <person name="Ng W.-L."/>
            <person name="Kazmierczak K.M."/>
            <person name="Andrzejewski T.M."/>
            <person name="Davidsen T.M."/>
            <person name="Wayne K.J."/>
            <person name="Tettelin H."/>
            <person name="Glass J.I."/>
            <person name="Rusch D."/>
            <person name="Podicherti R."/>
            <person name="Tsui H.-C.T."/>
            <person name="Winkler M.E."/>
        </authorList>
    </citation>
    <scope>NUCLEOTIDE SEQUENCE</scope>
</reference>
<gene>
    <name evidence="1" type="ORF">METZ01_LOCUS424769</name>
</gene>
<dbReference type="AlphaFoldDB" id="A0A382XMS3"/>
<evidence type="ECO:0000313" key="1">
    <source>
        <dbReference type="EMBL" id="SVD71915.1"/>
    </source>
</evidence>
<protein>
    <submittedName>
        <fullName evidence="1">Uncharacterized protein</fullName>
    </submittedName>
</protein>
<proteinExistence type="predicted"/>
<sequence>VNPSAKWTVVVLAMMLLQAVAALSQISIFDDEKPISRTESPDYFEHTHPLQSAISIESSLSEGGDIEVVVSSAMEAEISLEIISADILDMPFARNTNLHINSGEQFSFNITKYPFNGDVEITIVATAITTEDYQFREQHTITDESLSPDECPFHLTLTEAIAQGCAESTIRPTTASSKTGTPSYVTGAFEYQDREFDETGFTGVNPYLPIRKADVEVFD</sequence>
<organism evidence="1">
    <name type="scientific">marine metagenome</name>
    <dbReference type="NCBI Taxonomy" id="408172"/>
    <lineage>
        <taxon>unclassified sequences</taxon>
        <taxon>metagenomes</taxon>
        <taxon>ecological metagenomes</taxon>
    </lineage>
</organism>
<name>A0A382XMS3_9ZZZZ</name>
<dbReference type="EMBL" id="UINC01168739">
    <property type="protein sequence ID" value="SVD71915.1"/>
    <property type="molecule type" value="Genomic_DNA"/>
</dbReference>
<accession>A0A382XMS3</accession>